<evidence type="ECO:0000256" key="1">
    <source>
        <dbReference type="SAM" id="MobiDB-lite"/>
    </source>
</evidence>
<feature type="compositionally biased region" description="Low complexity" evidence="1">
    <location>
        <begin position="15"/>
        <end position="32"/>
    </location>
</feature>
<feature type="compositionally biased region" description="Pro residues" evidence="1">
    <location>
        <begin position="333"/>
        <end position="347"/>
    </location>
</feature>
<accession>A0ABX8FRB7</accession>
<feature type="compositionally biased region" description="Basic and acidic residues" evidence="1">
    <location>
        <begin position="1"/>
        <end position="14"/>
    </location>
</feature>
<dbReference type="PRINTS" id="PR01217">
    <property type="entry name" value="PRICHEXTENSN"/>
</dbReference>
<feature type="region of interest" description="Disordered" evidence="1">
    <location>
        <begin position="1"/>
        <end position="47"/>
    </location>
</feature>
<feature type="region of interest" description="Disordered" evidence="1">
    <location>
        <begin position="105"/>
        <end position="363"/>
    </location>
</feature>
<evidence type="ECO:0000313" key="3">
    <source>
        <dbReference type="Proteomes" id="UP000679629"/>
    </source>
</evidence>
<dbReference type="EMBL" id="CP075896">
    <property type="protein sequence ID" value="QWB23728.1"/>
    <property type="molecule type" value="Genomic_DNA"/>
</dbReference>
<feature type="compositionally biased region" description="Pro residues" evidence="1">
    <location>
        <begin position="250"/>
        <end position="264"/>
    </location>
</feature>
<feature type="compositionally biased region" description="Gly residues" evidence="1">
    <location>
        <begin position="33"/>
        <end position="43"/>
    </location>
</feature>
<feature type="compositionally biased region" description="Pro residues" evidence="1">
    <location>
        <begin position="159"/>
        <end position="169"/>
    </location>
</feature>
<dbReference type="Proteomes" id="UP000679629">
    <property type="component" value="Chromosome"/>
</dbReference>
<keyword evidence="3" id="KW-1185">Reference proteome</keyword>
<organism evidence="2 3">
    <name type="scientific">Streptomyces koelreuteriae</name>
    <dbReference type="NCBI Taxonomy" id="2838015"/>
    <lineage>
        <taxon>Bacteria</taxon>
        <taxon>Bacillati</taxon>
        <taxon>Actinomycetota</taxon>
        <taxon>Actinomycetes</taxon>
        <taxon>Kitasatosporales</taxon>
        <taxon>Streptomycetaceae</taxon>
        <taxon>Streptomyces</taxon>
    </lineage>
</organism>
<sequence>MSRLSREKKREQKQAAHAATPAAPIDVHVPGTTGRGAGAGAGAPGVSDGASVGGVPVYAAPGEEIHKAVLNRLHHIALATGHAVLATIHDERIGYVVPLRVEPDGSSHFTAEPVRTTPPEESVTGHPPHPPTTGPTSRPAPEPTTAGAAVQWPEAGTPAQPPTAPPATEWPPAAAAEPPSVGPAVEAPLAGTPTHPPTAGPATEWPQAGAVAEPPPVGAAAEPPLTVPATEWPPAATAAEPPHADAAAEPPAPGTPGPMPPPAEQEPLQDTSHNPSRNDSATHVLRPVPESDDLGAAPTFRLRAVQEPPAPEDTPPGPAAPPGTVAPPTGAFGPPPPMDARPLPVPEAGPVAAPRRSRKPDPVLEAEMLADLDAKPTPARGFDAVAEAMFGDETPDTSGDSAAPALVAEPITRINEAVKEGRIEEAAGLAEQTVAQASAALGPEHPEVLRLGELSAYIAYLAGDPLRAFRLSLDLAGARRRTGDAEAAYGNVQSASTAWRAVRDPAVGLELGRDLIGLWTELAAEDGPAADEIEQLESARARMGRLTERARNQ</sequence>
<name>A0ABX8FRB7_9ACTN</name>
<feature type="compositionally biased region" description="Low complexity" evidence="1">
    <location>
        <begin position="200"/>
        <end position="249"/>
    </location>
</feature>
<feature type="compositionally biased region" description="Pro residues" evidence="1">
    <location>
        <begin position="127"/>
        <end position="142"/>
    </location>
</feature>
<gene>
    <name evidence="2" type="ORF">KJK29_14590</name>
</gene>
<reference evidence="3" key="1">
    <citation type="submission" date="2021-05" db="EMBL/GenBank/DDBJ databases">
        <title>Direct Submission.</title>
        <authorList>
            <person name="Li K."/>
            <person name="Gao J."/>
        </authorList>
    </citation>
    <scope>NUCLEOTIDE SEQUENCE [LARGE SCALE GENOMIC DNA]</scope>
    <source>
        <strain evidence="3">MG62</strain>
    </source>
</reference>
<protein>
    <submittedName>
        <fullName evidence="2">Tetratricopeptide repeat protein</fullName>
    </submittedName>
</protein>
<evidence type="ECO:0000313" key="2">
    <source>
        <dbReference type="EMBL" id="QWB23728.1"/>
    </source>
</evidence>
<proteinExistence type="predicted"/>
<dbReference type="RefSeq" id="WP_215119537.1">
    <property type="nucleotide sequence ID" value="NZ_CP075896.1"/>
</dbReference>
<feature type="compositionally biased region" description="Pro residues" evidence="1">
    <location>
        <begin position="308"/>
        <end position="325"/>
    </location>
</feature>
<feature type="compositionally biased region" description="Polar residues" evidence="1">
    <location>
        <begin position="268"/>
        <end position="281"/>
    </location>
</feature>
<feature type="compositionally biased region" description="Low complexity" evidence="1">
    <location>
        <begin position="170"/>
        <end position="193"/>
    </location>
</feature>